<sequence length="268" mass="28687">MSLPFRSVILTGASSGIGRAVALSLARPGLRMGLVGRDAARMDEIANACRDRGAEVEIGLMDVRDRPALAGFIEDFDDRSPVDLVIANAGVTAGLGPDRSPEHPDESRRLLEINYGGMLNTVEPLLARMQKRRNGQIALVSSLAGLRALPDMPSYSATKAAVRAYGISLRGWLRPFGIKVTVVCPGFVTSPMSARHSGARPFEISAEKAAGKIVSGIAAGRSIVVFPWILLLGMRLGGLLPPVLSDWFMRPFEASVVPDGELDRKTKD</sequence>
<dbReference type="Proteomes" id="UP000223606">
    <property type="component" value="Chromosome 1"/>
</dbReference>
<protein>
    <submittedName>
        <fullName evidence="3">Putative ketoacyl reductase</fullName>
        <ecNumber evidence="3">1.3.1.-</ecNumber>
    </submittedName>
</protein>
<dbReference type="GO" id="GO:0016020">
    <property type="term" value="C:membrane"/>
    <property type="evidence" value="ECO:0007669"/>
    <property type="project" value="TreeGrafter"/>
</dbReference>
<dbReference type="AlphaFoldDB" id="A0A2C9D715"/>
<reference evidence="4" key="1">
    <citation type="submission" date="2017-09" db="EMBL/GenBank/DDBJ databases">
        <title>Genome sequence of Nannocystis excedens DSM 71.</title>
        <authorList>
            <person name="Blom J."/>
        </authorList>
    </citation>
    <scope>NUCLEOTIDE SEQUENCE [LARGE SCALE GENOMIC DNA]</scope>
    <source>
        <strain evidence="4">type strain: E19</strain>
    </source>
</reference>
<dbReference type="SUPFAM" id="SSF51735">
    <property type="entry name" value="NAD(P)-binding Rossmann-fold domains"/>
    <property type="match status" value="1"/>
</dbReference>
<dbReference type="KEGG" id="hdi:HDIA_2439"/>
<dbReference type="RefSeq" id="WP_099556416.1">
    <property type="nucleotide sequence ID" value="NZ_LT960614.1"/>
</dbReference>
<dbReference type="EC" id="1.3.1.-" evidence="3"/>
<dbReference type="GO" id="GO:0016491">
    <property type="term" value="F:oxidoreductase activity"/>
    <property type="evidence" value="ECO:0007669"/>
    <property type="project" value="UniProtKB-KW"/>
</dbReference>
<dbReference type="PANTHER" id="PTHR44196">
    <property type="entry name" value="DEHYDROGENASE/REDUCTASE SDR FAMILY MEMBER 7B"/>
    <property type="match status" value="1"/>
</dbReference>
<organism evidence="3 4">
    <name type="scientific">Hartmannibacter diazotrophicus</name>
    <dbReference type="NCBI Taxonomy" id="1482074"/>
    <lineage>
        <taxon>Bacteria</taxon>
        <taxon>Pseudomonadati</taxon>
        <taxon>Pseudomonadota</taxon>
        <taxon>Alphaproteobacteria</taxon>
        <taxon>Hyphomicrobiales</taxon>
        <taxon>Pleomorphomonadaceae</taxon>
        <taxon>Hartmannibacter</taxon>
    </lineage>
</organism>
<dbReference type="PANTHER" id="PTHR44196:SF1">
    <property type="entry name" value="DEHYDROGENASE_REDUCTASE SDR FAMILY MEMBER 7B"/>
    <property type="match status" value="1"/>
</dbReference>
<keyword evidence="2 3" id="KW-0560">Oxidoreductase</keyword>
<dbReference type="EMBL" id="LT960614">
    <property type="protein sequence ID" value="SON55980.1"/>
    <property type="molecule type" value="Genomic_DNA"/>
</dbReference>
<dbReference type="Gene3D" id="3.40.50.720">
    <property type="entry name" value="NAD(P)-binding Rossmann-like Domain"/>
    <property type="match status" value="1"/>
</dbReference>
<dbReference type="InterPro" id="IPR020904">
    <property type="entry name" value="Sc_DH/Rdtase_CS"/>
</dbReference>
<accession>A0A2C9D715</accession>
<proteinExistence type="inferred from homology"/>
<evidence type="ECO:0000256" key="1">
    <source>
        <dbReference type="ARBA" id="ARBA00006484"/>
    </source>
</evidence>
<gene>
    <name evidence="3" type="primary">actIII</name>
    <name evidence="3" type="ORF">HDIA_2439</name>
</gene>
<keyword evidence="4" id="KW-1185">Reference proteome</keyword>
<dbReference type="Pfam" id="PF00106">
    <property type="entry name" value="adh_short"/>
    <property type="match status" value="1"/>
</dbReference>
<dbReference type="PROSITE" id="PS00061">
    <property type="entry name" value="ADH_SHORT"/>
    <property type="match status" value="1"/>
</dbReference>
<comment type="similarity">
    <text evidence="1">Belongs to the short-chain dehydrogenases/reductases (SDR) family.</text>
</comment>
<name>A0A2C9D715_9HYPH</name>
<dbReference type="OrthoDB" id="335726at2"/>
<dbReference type="InterPro" id="IPR002347">
    <property type="entry name" value="SDR_fam"/>
</dbReference>
<evidence type="ECO:0000313" key="3">
    <source>
        <dbReference type="EMBL" id="SON55980.1"/>
    </source>
</evidence>
<evidence type="ECO:0000256" key="2">
    <source>
        <dbReference type="ARBA" id="ARBA00023002"/>
    </source>
</evidence>
<dbReference type="InterPro" id="IPR036291">
    <property type="entry name" value="NAD(P)-bd_dom_sf"/>
</dbReference>
<evidence type="ECO:0000313" key="4">
    <source>
        <dbReference type="Proteomes" id="UP000223606"/>
    </source>
</evidence>
<dbReference type="PRINTS" id="PR00081">
    <property type="entry name" value="GDHRDH"/>
</dbReference>